<keyword evidence="5 10" id="KW-0067">ATP-binding</keyword>
<dbReference type="CDD" id="cd00812">
    <property type="entry name" value="LeuRS_core"/>
    <property type="match status" value="1"/>
</dbReference>
<keyword evidence="15" id="KW-1185">Reference proteome</keyword>
<feature type="domain" description="Aminoacyl-tRNA synthetase class Ia" evidence="12">
    <location>
        <begin position="548"/>
        <end position="579"/>
    </location>
</feature>
<evidence type="ECO:0000259" key="13">
    <source>
        <dbReference type="Pfam" id="PF09334"/>
    </source>
</evidence>
<feature type="domain" description="Aminoacyl-tRNA synthetase class Ia" evidence="12">
    <location>
        <begin position="147"/>
        <end position="256"/>
    </location>
</feature>
<evidence type="ECO:0000256" key="3">
    <source>
        <dbReference type="ARBA" id="ARBA00022598"/>
    </source>
</evidence>
<evidence type="ECO:0000256" key="9">
    <source>
        <dbReference type="ARBA" id="ARBA00047469"/>
    </source>
</evidence>
<organism evidence="14 15">
    <name type="scientific">Amphibalanus amphitrite</name>
    <name type="common">Striped barnacle</name>
    <name type="synonym">Balanus amphitrite</name>
    <dbReference type="NCBI Taxonomy" id="1232801"/>
    <lineage>
        <taxon>Eukaryota</taxon>
        <taxon>Metazoa</taxon>
        <taxon>Ecdysozoa</taxon>
        <taxon>Arthropoda</taxon>
        <taxon>Crustacea</taxon>
        <taxon>Multicrustacea</taxon>
        <taxon>Cirripedia</taxon>
        <taxon>Thoracica</taxon>
        <taxon>Thoracicalcarea</taxon>
        <taxon>Balanomorpha</taxon>
        <taxon>Balanoidea</taxon>
        <taxon>Balanidae</taxon>
        <taxon>Amphibalaninae</taxon>
        <taxon>Amphibalanus</taxon>
    </lineage>
</organism>
<evidence type="ECO:0000256" key="8">
    <source>
        <dbReference type="ARBA" id="ARBA00030520"/>
    </source>
</evidence>
<dbReference type="GO" id="GO:0006429">
    <property type="term" value="P:leucyl-tRNA aminoacylation"/>
    <property type="evidence" value="ECO:0007669"/>
    <property type="project" value="InterPro"/>
</dbReference>
<feature type="compositionally biased region" description="Basic residues" evidence="11">
    <location>
        <begin position="829"/>
        <end position="842"/>
    </location>
</feature>
<evidence type="ECO:0000256" key="2">
    <source>
        <dbReference type="ARBA" id="ARBA00013164"/>
    </source>
</evidence>
<keyword evidence="4 10" id="KW-0547">Nucleotide-binding</keyword>
<gene>
    <name evidence="14" type="primary">LARS2_2</name>
    <name evidence="14" type="ORF">FJT64_013539</name>
</gene>
<dbReference type="OrthoDB" id="15954at2759"/>
<keyword evidence="6 10" id="KW-0648">Protein biosynthesis</keyword>
<dbReference type="EC" id="6.1.1.4" evidence="2"/>
<feature type="domain" description="Aminoacyl-tRNA synthetase class Ia" evidence="12">
    <location>
        <begin position="410"/>
        <end position="526"/>
    </location>
</feature>
<dbReference type="SUPFAM" id="SSF52374">
    <property type="entry name" value="Nucleotidylyl transferase"/>
    <property type="match status" value="2"/>
</dbReference>
<dbReference type="PANTHER" id="PTHR43740">
    <property type="entry name" value="LEUCYL-TRNA SYNTHETASE"/>
    <property type="match status" value="1"/>
</dbReference>
<dbReference type="PANTHER" id="PTHR43740:SF2">
    <property type="entry name" value="LEUCINE--TRNA LIGASE, MITOCHONDRIAL"/>
    <property type="match status" value="1"/>
</dbReference>
<dbReference type="GO" id="GO:0032543">
    <property type="term" value="P:mitochondrial translation"/>
    <property type="evidence" value="ECO:0007669"/>
    <property type="project" value="TreeGrafter"/>
</dbReference>
<dbReference type="SUPFAM" id="SSF47323">
    <property type="entry name" value="Anticodon-binding domain of a subclass of class I aminoacyl-tRNA synthetases"/>
    <property type="match status" value="1"/>
</dbReference>
<reference evidence="14 15" key="1">
    <citation type="submission" date="2019-07" db="EMBL/GenBank/DDBJ databases">
        <title>Draft genome assembly of a fouling barnacle, Amphibalanus amphitrite (Darwin, 1854): The first reference genome for Thecostraca.</title>
        <authorList>
            <person name="Kim W."/>
        </authorList>
    </citation>
    <scope>NUCLEOTIDE SEQUENCE [LARGE SCALE GENOMIC DNA]</scope>
    <source>
        <strain evidence="14">SNU_AA5</strain>
        <tissue evidence="14">Soma without cirri and trophi</tissue>
    </source>
</reference>
<evidence type="ECO:0000313" key="15">
    <source>
        <dbReference type="Proteomes" id="UP000440578"/>
    </source>
</evidence>
<dbReference type="InterPro" id="IPR009080">
    <property type="entry name" value="tRNAsynth_Ia_anticodon-bd"/>
</dbReference>
<dbReference type="PRINTS" id="PR00985">
    <property type="entry name" value="TRNASYNTHLEU"/>
</dbReference>
<evidence type="ECO:0000256" key="5">
    <source>
        <dbReference type="ARBA" id="ARBA00022840"/>
    </source>
</evidence>
<dbReference type="GO" id="GO:0005524">
    <property type="term" value="F:ATP binding"/>
    <property type="evidence" value="ECO:0007669"/>
    <property type="project" value="UniProtKB-KW"/>
</dbReference>
<accession>A0A6A4V3A5</accession>
<dbReference type="AlphaFoldDB" id="A0A6A4V3A5"/>
<dbReference type="Pfam" id="PF09334">
    <property type="entry name" value="tRNA-synt_1g"/>
    <property type="match status" value="1"/>
</dbReference>
<dbReference type="InterPro" id="IPR015413">
    <property type="entry name" value="Methionyl/Leucyl_tRNA_Synth"/>
</dbReference>
<dbReference type="InterPro" id="IPR002300">
    <property type="entry name" value="aa-tRNA-synth_Ia"/>
</dbReference>
<dbReference type="Proteomes" id="UP000440578">
    <property type="component" value="Unassembled WGS sequence"/>
</dbReference>
<dbReference type="InterPro" id="IPR002302">
    <property type="entry name" value="Leu-tRNA-ligase"/>
</dbReference>
<keyword evidence="3 10" id="KW-0436">Ligase</keyword>
<keyword evidence="7 10" id="KW-0030">Aminoacyl-tRNA synthetase</keyword>
<dbReference type="GO" id="GO:0005739">
    <property type="term" value="C:mitochondrion"/>
    <property type="evidence" value="ECO:0007669"/>
    <property type="project" value="TreeGrafter"/>
</dbReference>
<feature type="region of interest" description="Disordered" evidence="11">
    <location>
        <begin position="88"/>
        <end position="113"/>
    </location>
</feature>
<evidence type="ECO:0000256" key="6">
    <source>
        <dbReference type="ARBA" id="ARBA00022917"/>
    </source>
</evidence>
<evidence type="ECO:0000313" key="14">
    <source>
        <dbReference type="EMBL" id="KAF0288075.1"/>
    </source>
</evidence>
<dbReference type="GO" id="GO:0004823">
    <property type="term" value="F:leucine-tRNA ligase activity"/>
    <property type="evidence" value="ECO:0007669"/>
    <property type="project" value="UniProtKB-EC"/>
</dbReference>
<sequence length="848" mass="94504">MILDKDFKDIGGQEELTDAERLAAERRWLDVVSQPGSAARPDAEHTGSAYVLAMFPYPSGRLHMGHVRVYAISDAVARFHRLLGKQASGAAPAGGSWGRTGGGGGAGEGHRADPVQTAGQVVHPMGWDAFGLPAENAALERGLAPDRWTRQNIEHMRGQLRRMAAAFDWDRELATCQPDYYRWTQWLFLRLHRAGLVYRRQALVNWDPADGTVLADEQVDARGRSWRSGALVERRLLRQWFVRTTRFSERLLRSLDSPELRDWRDVIQLQRHWIGPCDGWRFELQVERCDPDDSAPPPEPLLLWVADPARLPAAAFIALRPEHPLAAGAAERTGLAARCPASGRRLPLLVSARLAYPEGADALLCDAADGPEAARLAGLLAEDGRPPPGPPLTAAEVVARGGGYRCSSHLHDWLISRQRYWGTPIPVVHCARCGAVPLPESRLPVTLPALPEQRVPGRSPLQAATDWLNTQCPSCGGPAQRETDTMDTFVDSSWYYLRFLDARHQRAPFRPHQVNRHLPVDIYVGGKEHDSGDVVCAEDGRPVTVQWEKMSKSKHNGVDPAGVMDQLGADTMRLLMLATVAPTSSRRWSQDTFPPLLAWQRRLWLTVGELVRPAAGASAPSAAELARHEAQMREERNYFVRTVTHNFQETHQLSVAISRLQGLTTALRRRPAWYRALGGEYQRALGDLIIMCSPVMPCLCAEMWAGFCAASRHSHPEHRLDLTVMQQRWPAVDADALLELVVELNGQQAATVCLPRRQLDALTEPEALRLARAQPALARHAAGAAADGHLLLQPGLGALLRLSTEHRRPPDDDDPARREVLRQRQERKAAKKERRQQRRLRKAEREER</sequence>
<dbReference type="Gene3D" id="3.40.50.620">
    <property type="entry name" value="HUPs"/>
    <property type="match status" value="3"/>
</dbReference>
<comment type="similarity">
    <text evidence="1 10">Belongs to the class-I aminoacyl-tRNA synthetase family.</text>
</comment>
<feature type="region of interest" description="Disordered" evidence="11">
    <location>
        <begin position="805"/>
        <end position="848"/>
    </location>
</feature>
<evidence type="ECO:0000256" key="10">
    <source>
        <dbReference type="RuleBase" id="RU363035"/>
    </source>
</evidence>
<feature type="compositionally biased region" description="Gly residues" evidence="11">
    <location>
        <begin position="95"/>
        <end position="107"/>
    </location>
</feature>
<evidence type="ECO:0000256" key="4">
    <source>
        <dbReference type="ARBA" id="ARBA00022741"/>
    </source>
</evidence>
<evidence type="ECO:0000256" key="11">
    <source>
        <dbReference type="SAM" id="MobiDB-lite"/>
    </source>
</evidence>
<evidence type="ECO:0000256" key="7">
    <source>
        <dbReference type="ARBA" id="ARBA00023146"/>
    </source>
</evidence>
<comment type="caution">
    <text evidence="14">The sequence shown here is derived from an EMBL/GenBank/DDBJ whole genome shotgun (WGS) entry which is preliminary data.</text>
</comment>
<name>A0A6A4V3A5_AMPAM</name>
<feature type="domain" description="Methionyl/Leucyl tRNA synthetase" evidence="13">
    <location>
        <begin position="50"/>
        <end position="86"/>
    </location>
</feature>
<evidence type="ECO:0000259" key="12">
    <source>
        <dbReference type="Pfam" id="PF00133"/>
    </source>
</evidence>
<comment type="catalytic activity">
    <reaction evidence="9">
        <text>tRNA(Leu) + L-leucine + ATP = L-leucyl-tRNA(Leu) + AMP + diphosphate</text>
        <dbReference type="Rhea" id="RHEA:11688"/>
        <dbReference type="Rhea" id="RHEA-COMP:9613"/>
        <dbReference type="Rhea" id="RHEA-COMP:9622"/>
        <dbReference type="ChEBI" id="CHEBI:30616"/>
        <dbReference type="ChEBI" id="CHEBI:33019"/>
        <dbReference type="ChEBI" id="CHEBI:57427"/>
        <dbReference type="ChEBI" id="CHEBI:78442"/>
        <dbReference type="ChEBI" id="CHEBI:78494"/>
        <dbReference type="ChEBI" id="CHEBI:456215"/>
        <dbReference type="EC" id="6.1.1.4"/>
    </reaction>
</comment>
<feature type="compositionally biased region" description="Basic and acidic residues" evidence="11">
    <location>
        <begin position="805"/>
        <end position="828"/>
    </location>
</feature>
<dbReference type="EMBL" id="VIIS01002134">
    <property type="protein sequence ID" value="KAF0288075.1"/>
    <property type="molecule type" value="Genomic_DNA"/>
</dbReference>
<protein>
    <recommendedName>
        <fullName evidence="2">leucine--tRNA ligase</fullName>
        <ecNumber evidence="2">6.1.1.4</ecNumber>
    </recommendedName>
    <alternativeName>
        <fullName evidence="8">Leucyl-tRNA synthetase</fullName>
    </alternativeName>
</protein>
<evidence type="ECO:0000256" key="1">
    <source>
        <dbReference type="ARBA" id="ARBA00005594"/>
    </source>
</evidence>
<dbReference type="InterPro" id="IPR014729">
    <property type="entry name" value="Rossmann-like_a/b/a_fold"/>
</dbReference>
<dbReference type="Pfam" id="PF00133">
    <property type="entry name" value="tRNA-synt_1"/>
    <property type="match status" value="3"/>
</dbReference>
<dbReference type="PROSITE" id="PS00178">
    <property type="entry name" value="AA_TRNA_LIGASE_I"/>
    <property type="match status" value="1"/>
</dbReference>
<proteinExistence type="inferred from homology"/>
<dbReference type="InterPro" id="IPR001412">
    <property type="entry name" value="aa-tRNA-synth_I_CS"/>
</dbReference>
<dbReference type="Gene3D" id="1.10.730.10">
    <property type="entry name" value="Isoleucyl-tRNA Synthetase, Domain 1"/>
    <property type="match status" value="1"/>
</dbReference>